<dbReference type="EMBL" id="CP034206">
    <property type="protein sequence ID" value="QBZ59346.1"/>
    <property type="molecule type" value="Genomic_DNA"/>
</dbReference>
<dbReference type="InterPro" id="IPR036291">
    <property type="entry name" value="NAD(P)-bd_dom_sf"/>
</dbReference>
<reference evidence="2 3" key="1">
    <citation type="journal article" date="2019" name="Mol. Biol. Evol.">
        <title>Blast fungal genomes show frequent chromosomal changes, gene gains and losses, and effector gene turnover.</title>
        <authorList>
            <person name="Gomez Luciano L.B."/>
            <person name="Jason Tsai I."/>
            <person name="Chuma I."/>
            <person name="Tosa Y."/>
            <person name="Chen Y.H."/>
            <person name="Li J.Y."/>
            <person name="Li M.Y."/>
            <person name="Jade Lu M.Y."/>
            <person name="Nakayashiki H."/>
            <person name="Li W.H."/>
        </authorList>
    </citation>
    <scope>NUCLEOTIDE SEQUENCE [LARGE SCALE GENOMIC DNA]</scope>
    <source>
        <strain evidence="2">MZ5-1-6</strain>
    </source>
</reference>
<dbReference type="Proteomes" id="UP000294847">
    <property type="component" value="Chromosome 3"/>
</dbReference>
<sequence>MRTVGVFPASGGLGGSTIAHLRKIFPDDHLILISRYPENQPAEYSQGGVRLRQASYESSPWELEASFKDVDVLFLISYPSHVRDYRVQVQIPAVDAAVRAGVSHIFYSSLAFAGPVSSSLSKAEVMQAHLVTESHLKFITANNPKLTFTAIREGLYSESYPIYTAFFDATNPSSEIHIPHNGKGPGVAWVKRDELGEATARLIAHYAGATVTGLESIDLENQILLLTGPKVWTLEETVEQLSKCVGKPIAIREVSVDEYVSQLQVTTVFGSQEKATTWATAWAAIKAGETAVVSPLLEHVLGRKSEDFDVTLENHLGASHE</sequence>
<protein>
    <recommendedName>
        <fullName evidence="1">NmrA-like domain-containing protein</fullName>
    </recommendedName>
</protein>
<feature type="domain" description="NmrA-like" evidence="1">
    <location>
        <begin position="3"/>
        <end position="261"/>
    </location>
</feature>
<dbReference type="Gene3D" id="3.40.50.720">
    <property type="entry name" value="NAD(P)-binding Rossmann-like Domain"/>
    <property type="match status" value="1"/>
</dbReference>
<dbReference type="AlphaFoldDB" id="A0A4P7NCP9"/>
<evidence type="ECO:0000313" key="3">
    <source>
        <dbReference type="Proteomes" id="UP000294847"/>
    </source>
</evidence>
<dbReference type="InterPro" id="IPR008030">
    <property type="entry name" value="NmrA-like"/>
</dbReference>
<dbReference type="PANTHER" id="PTHR47129:SF1">
    <property type="entry name" value="NMRA-LIKE DOMAIN-CONTAINING PROTEIN"/>
    <property type="match status" value="1"/>
</dbReference>
<dbReference type="SUPFAM" id="SSF51735">
    <property type="entry name" value="NAD(P)-binding Rossmann-fold domains"/>
    <property type="match status" value="1"/>
</dbReference>
<evidence type="ECO:0000259" key="1">
    <source>
        <dbReference type="Pfam" id="PF05368"/>
    </source>
</evidence>
<proteinExistence type="predicted"/>
<dbReference type="PANTHER" id="PTHR47129">
    <property type="entry name" value="QUINONE OXIDOREDUCTASE 2"/>
    <property type="match status" value="1"/>
</dbReference>
<evidence type="ECO:0000313" key="2">
    <source>
        <dbReference type="EMBL" id="QBZ59346.1"/>
    </source>
</evidence>
<dbReference type="Gene3D" id="3.90.25.10">
    <property type="entry name" value="UDP-galactose 4-epimerase, domain 1"/>
    <property type="match status" value="1"/>
</dbReference>
<dbReference type="InterPro" id="IPR052718">
    <property type="entry name" value="NmrA-type_oxidoreductase"/>
</dbReference>
<gene>
    <name evidence="2" type="ORF">PoMZ_04307</name>
</gene>
<dbReference type="Pfam" id="PF05368">
    <property type="entry name" value="NmrA"/>
    <property type="match status" value="1"/>
</dbReference>
<name>A0A4P7NCP9_PYROR</name>
<organism evidence="2 3">
    <name type="scientific">Pyricularia oryzae</name>
    <name type="common">Rice blast fungus</name>
    <name type="synonym">Magnaporthe oryzae</name>
    <dbReference type="NCBI Taxonomy" id="318829"/>
    <lineage>
        <taxon>Eukaryota</taxon>
        <taxon>Fungi</taxon>
        <taxon>Dikarya</taxon>
        <taxon>Ascomycota</taxon>
        <taxon>Pezizomycotina</taxon>
        <taxon>Sordariomycetes</taxon>
        <taxon>Sordariomycetidae</taxon>
        <taxon>Magnaporthales</taxon>
        <taxon>Pyriculariaceae</taxon>
        <taxon>Pyricularia</taxon>
    </lineage>
</organism>
<accession>A0A4P7NCP9</accession>